<sequence>MIFSGELAAGTDHLEAELAARLGMSRTPVRDATLILASQGLLEVRPRKGVRILTLSADDMHEIYEVLTELESLSAASAARKNYGPKDLEMLAKTVTDMETALAEEDLQAWANADEAFHSELVRLGGNRRIASIVENFNDQVRRARAMTLKIRPMPHQSSKDHSALFQAIARGDATAAHQIHWQHRDSARQLITGLLEQLGLRHF</sequence>
<keyword evidence="1" id="KW-0805">Transcription regulation</keyword>
<dbReference type="InterPro" id="IPR008920">
    <property type="entry name" value="TF_FadR/GntR_C"/>
</dbReference>
<dbReference type="SUPFAM" id="SSF46785">
    <property type="entry name" value="Winged helix' DNA-binding domain"/>
    <property type="match status" value="1"/>
</dbReference>
<dbReference type="Proteomes" id="UP001156694">
    <property type="component" value="Unassembled WGS sequence"/>
</dbReference>
<gene>
    <name evidence="5" type="ORF">GCM10007939_23160</name>
</gene>
<dbReference type="Gene3D" id="1.20.120.530">
    <property type="entry name" value="GntR ligand-binding domain-like"/>
    <property type="match status" value="1"/>
</dbReference>
<dbReference type="SUPFAM" id="SSF48008">
    <property type="entry name" value="GntR ligand-binding domain-like"/>
    <property type="match status" value="1"/>
</dbReference>
<evidence type="ECO:0000313" key="5">
    <source>
        <dbReference type="EMBL" id="GLQ36032.1"/>
    </source>
</evidence>
<evidence type="ECO:0000259" key="4">
    <source>
        <dbReference type="PROSITE" id="PS50949"/>
    </source>
</evidence>
<dbReference type="CDD" id="cd07377">
    <property type="entry name" value="WHTH_GntR"/>
    <property type="match status" value="1"/>
</dbReference>
<dbReference type="PROSITE" id="PS50949">
    <property type="entry name" value="HTH_GNTR"/>
    <property type="match status" value="1"/>
</dbReference>
<dbReference type="PANTHER" id="PTHR43537:SF24">
    <property type="entry name" value="GLUCONATE OPERON TRANSCRIPTIONAL REPRESSOR"/>
    <property type="match status" value="1"/>
</dbReference>
<dbReference type="InterPro" id="IPR011711">
    <property type="entry name" value="GntR_C"/>
</dbReference>
<evidence type="ECO:0000256" key="2">
    <source>
        <dbReference type="ARBA" id="ARBA00023125"/>
    </source>
</evidence>
<dbReference type="Pfam" id="PF00392">
    <property type="entry name" value="GntR"/>
    <property type="match status" value="1"/>
</dbReference>
<accession>A0ABQ5VXU8</accession>
<dbReference type="SMART" id="SM00895">
    <property type="entry name" value="FCD"/>
    <property type="match status" value="1"/>
</dbReference>
<organism evidence="5 6">
    <name type="scientific">Amylibacter marinus</name>
    <dbReference type="NCBI Taxonomy" id="1475483"/>
    <lineage>
        <taxon>Bacteria</taxon>
        <taxon>Pseudomonadati</taxon>
        <taxon>Pseudomonadota</taxon>
        <taxon>Alphaproteobacteria</taxon>
        <taxon>Rhodobacterales</taxon>
        <taxon>Paracoccaceae</taxon>
        <taxon>Amylibacter</taxon>
    </lineage>
</organism>
<keyword evidence="3" id="KW-0804">Transcription</keyword>
<dbReference type="Pfam" id="PF07729">
    <property type="entry name" value="FCD"/>
    <property type="match status" value="1"/>
</dbReference>
<name>A0ABQ5VXU8_9RHOB</name>
<evidence type="ECO:0000256" key="3">
    <source>
        <dbReference type="ARBA" id="ARBA00023163"/>
    </source>
</evidence>
<dbReference type="EMBL" id="BSNN01000008">
    <property type="protein sequence ID" value="GLQ36032.1"/>
    <property type="molecule type" value="Genomic_DNA"/>
</dbReference>
<evidence type="ECO:0000256" key="1">
    <source>
        <dbReference type="ARBA" id="ARBA00023015"/>
    </source>
</evidence>
<dbReference type="Gene3D" id="1.10.10.10">
    <property type="entry name" value="Winged helix-like DNA-binding domain superfamily/Winged helix DNA-binding domain"/>
    <property type="match status" value="1"/>
</dbReference>
<proteinExistence type="predicted"/>
<dbReference type="InterPro" id="IPR000524">
    <property type="entry name" value="Tscrpt_reg_HTH_GntR"/>
</dbReference>
<dbReference type="InterPro" id="IPR036390">
    <property type="entry name" value="WH_DNA-bd_sf"/>
</dbReference>
<dbReference type="SMART" id="SM00345">
    <property type="entry name" value="HTH_GNTR"/>
    <property type="match status" value="1"/>
</dbReference>
<reference evidence="6" key="1">
    <citation type="journal article" date="2019" name="Int. J. Syst. Evol. Microbiol.">
        <title>The Global Catalogue of Microorganisms (GCM) 10K type strain sequencing project: providing services to taxonomists for standard genome sequencing and annotation.</title>
        <authorList>
            <consortium name="The Broad Institute Genomics Platform"/>
            <consortium name="The Broad Institute Genome Sequencing Center for Infectious Disease"/>
            <person name="Wu L."/>
            <person name="Ma J."/>
        </authorList>
    </citation>
    <scope>NUCLEOTIDE SEQUENCE [LARGE SCALE GENOMIC DNA]</scope>
    <source>
        <strain evidence="6">NBRC 110140</strain>
    </source>
</reference>
<dbReference type="InterPro" id="IPR036388">
    <property type="entry name" value="WH-like_DNA-bd_sf"/>
</dbReference>
<feature type="domain" description="HTH gntR-type" evidence="4">
    <location>
        <begin position="1"/>
        <end position="55"/>
    </location>
</feature>
<dbReference type="PANTHER" id="PTHR43537">
    <property type="entry name" value="TRANSCRIPTIONAL REGULATOR, GNTR FAMILY"/>
    <property type="match status" value="1"/>
</dbReference>
<protein>
    <submittedName>
        <fullName evidence="5">GntR family transcriptional regulator</fullName>
    </submittedName>
</protein>
<evidence type="ECO:0000313" key="6">
    <source>
        <dbReference type="Proteomes" id="UP001156694"/>
    </source>
</evidence>
<keyword evidence="2" id="KW-0238">DNA-binding</keyword>
<comment type="caution">
    <text evidence="5">The sequence shown here is derived from an EMBL/GenBank/DDBJ whole genome shotgun (WGS) entry which is preliminary data.</text>
</comment>
<keyword evidence="6" id="KW-1185">Reference proteome</keyword>